<dbReference type="PANTHER" id="PTHR43448">
    <property type="entry name" value="PROTOHEME IX FARNESYLTRANSFERASE, MITOCHONDRIAL"/>
    <property type="match status" value="1"/>
</dbReference>
<dbReference type="HAMAP" id="MF_00154">
    <property type="entry name" value="CyoE_CtaB"/>
    <property type="match status" value="1"/>
</dbReference>
<evidence type="ECO:0000256" key="2">
    <source>
        <dbReference type="ARBA" id="ARBA00022475"/>
    </source>
</evidence>
<comment type="pathway">
    <text evidence="9">Porphyrin-containing compound metabolism; heme O biosynthesis; heme O from protoheme: step 1/1.</text>
</comment>
<feature type="transmembrane region" description="Helical" evidence="9">
    <location>
        <begin position="250"/>
        <end position="270"/>
    </location>
</feature>
<feature type="transmembrane region" description="Helical" evidence="9">
    <location>
        <begin position="102"/>
        <end position="124"/>
    </location>
</feature>
<dbReference type="PANTHER" id="PTHR43448:SF2">
    <property type="entry name" value="PROTOHEME IX FARNESYLTRANSFERASE, MITOCHONDRIAL"/>
    <property type="match status" value="1"/>
</dbReference>
<dbReference type="PROSITE" id="PS00943">
    <property type="entry name" value="UBIA"/>
    <property type="match status" value="1"/>
</dbReference>
<dbReference type="RefSeq" id="WP_188455141.1">
    <property type="nucleotide sequence ID" value="NZ_BMFR01000006.1"/>
</dbReference>
<evidence type="ECO:0000256" key="6">
    <source>
        <dbReference type="ARBA" id="ARBA00023133"/>
    </source>
</evidence>
<keyword evidence="3 9" id="KW-0808">Transferase</keyword>
<dbReference type="InterPro" id="IPR044878">
    <property type="entry name" value="UbiA_sf"/>
</dbReference>
<dbReference type="AlphaFoldDB" id="A0A917HDE9"/>
<keyword evidence="2 9" id="KW-1003">Cell membrane</keyword>
<reference evidence="10" key="2">
    <citation type="submission" date="2020-09" db="EMBL/GenBank/DDBJ databases">
        <authorList>
            <person name="Sun Q."/>
            <person name="Zhou Y."/>
        </authorList>
    </citation>
    <scope>NUCLEOTIDE SEQUENCE</scope>
    <source>
        <strain evidence="10">CGMCC 1.12754</strain>
    </source>
</reference>
<dbReference type="GO" id="GO:0005886">
    <property type="term" value="C:plasma membrane"/>
    <property type="evidence" value="ECO:0007669"/>
    <property type="project" value="UniProtKB-SubCell"/>
</dbReference>
<comment type="subcellular location">
    <subcellularLocation>
        <location evidence="9">Cell membrane</location>
        <topology evidence="9">Multi-pass membrane protein</topology>
    </subcellularLocation>
    <subcellularLocation>
        <location evidence="1">Membrane</location>
        <topology evidence="1">Multi-pass membrane protein</topology>
    </subcellularLocation>
</comment>
<dbReference type="NCBIfam" id="TIGR01473">
    <property type="entry name" value="cyoE_ctaB"/>
    <property type="match status" value="1"/>
</dbReference>
<sequence length="306" mass="34536">MKENPSITDIGEKQTTSIFIDLKELLKGIVLIANVLPVFTGFWLALYFTDSAFAAYWDVFVLTIAGSTLIMAGALILNNWYEVDLDTVMQRTKRRPTVTGNISMNVILWVGISASILGFVLLLFTSVEASIYAFVGWFTYVVLYTFWSKRKYTLNTIIGSVSGAVTPLIGWAAIDSAFHVVPIMLFIILFIWQIPHTFSIAIKRYDEYKAAGVPMLPVVHGFELTKRQTLVYIVCLLPLPFYLMSLGTAFVVVATILNIVWIVVGASGFFMKNDRKWARINFVFSLNYLTILFLMMIIVTLPMFHS</sequence>
<dbReference type="InterPro" id="IPR030470">
    <property type="entry name" value="UbiA_prenylTrfase_CS"/>
</dbReference>
<dbReference type="EC" id="2.5.1.141" evidence="9"/>
<feature type="transmembrane region" description="Helical" evidence="9">
    <location>
        <begin position="54"/>
        <end position="81"/>
    </location>
</feature>
<protein>
    <recommendedName>
        <fullName evidence="9">Protoheme IX farnesyltransferase</fullName>
        <ecNumber evidence="9">2.5.1.141</ecNumber>
    </recommendedName>
    <alternativeName>
        <fullName evidence="9">Heme B farnesyltransferase</fullName>
    </alternativeName>
    <alternativeName>
        <fullName evidence="9">Heme O synthase</fullName>
    </alternativeName>
</protein>
<organism evidence="10 11">
    <name type="scientific">Virgibacillus oceani</name>
    <dbReference type="NCBI Taxonomy" id="1479511"/>
    <lineage>
        <taxon>Bacteria</taxon>
        <taxon>Bacillati</taxon>
        <taxon>Bacillota</taxon>
        <taxon>Bacilli</taxon>
        <taxon>Bacillales</taxon>
        <taxon>Bacillaceae</taxon>
        <taxon>Virgibacillus</taxon>
    </lineage>
</organism>
<name>A0A917HDE9_9BACI</name>
<proteinExistence type="inferred from homology"/>
<reference evidence="10" key="1">
    <citation type="journal article" date="2014" name="Int. J. Syst. Evol. Microbiol.">
        <title>Complete genome sequence of Corynebacterium casei LMG S-19264T (=DSM 44701T), isolated from a smear-ripened cheese.</title>
        <authorList>
            <consortium name="US DOE Joint Genome Institute (JGI-PGF)"/>
            <person name="Walter F."/>
            <person name="Albersmeier A."/>
            <person name="Kalinowski J."/>
            <person name="Ruckert C."/>
        </authorList>
    </citation>
    <scope>NUCLEOTIDE SEQUENCE</scope>
    <source>
        <strain evidence="10">CGMCC 1.12754</strain>
    </source>
</reference>
<gene>
    <name evidence="9 10" type="primary">ctaB</name>
    <name evidence="10" type="ORF">GCM10011398_18870</name>
</gene>
<feature type="transmembrane region" description="Helical" evidence="9">
    <location>
        <begin position="229"/>
        <end position="244"/>
    </location>
</feature>
<feature type="transmembrane region" description="Helical" evidence="9">
    <location>
        <begin position="28"/>
        <end position="48"/>
    </location>
</feature>
<dbReference type="InterPro" id="IPR006369">
    <property type="entry name" value="Protohaem_IX_farnesylTrfase"/>
</dbReference>
<dbReference type="GO" id="GO:0048034">
    <property type="term" value="P:heme O biosynthetic process"/>
    <property type="evidence" value="ECO:0007669"/>
    <property type="project" value="UniProtKB-UniRule"/>
</dbReference>
<feature type="transmembrane region" description="Helical" evidence="9">
    <location>
        <begin position="180"/>
        <end position="202"/>
    </location>
</feature>
<feature type="transmembrane region" description="Helical" evidence="9">
    <location>
        <begin position="282"/>
        <end position="304"/>
    </location>
</feature>
<comment type="caution">
    <text evidence="10">The sequence shown here is derived from an EMBL/GenBank/DDBJ whole genome shotgun (WGS) entry which is preliminary data.</text>
</comment>
<evidence type="ECO:0000256" key="1">
    <source>
        <dbReference type="ARBA" id="ARBA00004141"/>
    </source>
</evidence>
<dbReference type="GO" id="GO:0008495">
    <property type="term" value="F:protoheme IX farnesyltransferase activity"/>
    <property type="evidence" value="ECO:0007669"/>
    <property type="project" value="UniProtKB-UniRule"/>
</dbReference>
<dbReference type="Gene3D" id="1.10.357.140">
    <property type="entry name" value="UbiA prenyltransferase"/>
    <property type="match status" value="1"/>
</dbReference>
<evidence type="ECO:0000256" key="8">
    <source>
        <dbReference type="ARBA" id="ARBA00047690"/>
    </source>
</evidence>
<keyword evidence="11" id="KW-1185">Reference proteome</keyword>
<comment type="function">
    <text evidence="9">Converts heme B (protoheme IX) to heme O by substitution of the vinyl group on carbon 2 of heme B porphyrin ring with a hydroxyethyl farnesyl side group.</text>
</comment>
<evidence type="ECO:0000256" key="5">
    <source>
        <dbReference type="ARBA" id="ARBA00022989"/>
    </source>
</evidence>
<keyword evidence="6 9" id="KW-0350">Heme biosynthesis</keyword>
<keyword evidence="5 9" id="KW-1133">Transmembrane helix</keyword>
<comment type="subunit">
    <text evidence="9">Interacts with CtaA.</text>
</comment>
<dbReference type="Proteomes" id="UP000622860">
    <property type="component" value="Unassembled WGS sequence"/>
</dbReference>
<evidence type="ECO:0000256" key="7">
    <source>
        <dbReference type="ARBA" id="ARBA00023136"/>
    </source>
</evidence>
<dbReference type="CDD" id="cd13957">
    <property type="entry name" value="PT_UbiA_Cox10"/>
    <property type="match status" value="1"/>
</dbReference>
<feature type="transmembrane region" description="Helical" evidence="9">
    <location>
        <begin position="130"/>
        <end position="147"/>
    </location>
</feature>
<feature type="transmembrane region" description="Helical" evidence="9">
    <location>
        <begin position="154"/>
        <end position="174"/>
    </location>
</feature>
<evidence type="ECO:0000256" key="4">
    <source>
        <dbReference type="ARBA" id="ARBA00022692"/>
    </source>
</evidence>
<dbReference type="Pfam" id="PF01040">
    <property type="entry name" value="UbiA"/>
    <property type="match status" value="1"/>
</dbReference>
<evidence type="ECO:0000256" key="9">
    <source>
        <dbReference type="HAMAP-Rule" id="MF_00154"/>
    </source>
</evidence>
<comment type="catalytic activity">
    <reaction evidence="8 9">
        <text>heme b + (2E,6E)-farnesyl diphosphate + H2O = Fe(II)-heme o + diphosphate</text>
        <dbReference type="Rhea" id="RHEA:28070"/>
        <dbReference type="ChEBI" id="CHEBI:15377"/>
        <dbReference type="ChEBI" id="CHEBI:33019"/>
        <dbReference type="ChEBI" id="CHEBI:60344"/>
        <dbReference type="ChEBI" id="CHEBI:60530"/>
        <dbReference type="ChEBI" id="CHEBI:175763"/>
        <dbReference type="EC" id="2.5.1.141"/>
    </reaction>
</comment>
<evidence type="ECO:0000313" key="11">
    <source>
        <dbReference type="Proteomes" id="UP000622860"/>
    </source>
</evidence>
<dbReference type="EMBL" id="BMFR01000006">
    <property type="protein sequence ID" value="GGG74432.1"/>
    <property type="molecule type" value="Genomic_DNA"/>
</dbReference>
<evidence type="ECO:0000256" key="3">
    <source>
        <dbReference type="ARBA" id="ARBA00022679"/>
    </source>
</evidence>
<comment type="similarity">
    <text evidence="9">Belongs to the UbiA prenyltransferase family. Protoheme IX farnesyltransferase subfamily.</text>
</comment>
<evidence type="ECO:0000313" key="10">
    <source>
        <dbReference type="EMBL" id="GGG74432.1"/>
    </source>
</evidence>
<comment type="miscellaneous">
    <text evidence="9">Carbon 2 of the heme B porphyrin ring is defined according to the Fischer nomenclature.</text>
</comment>
<keyword evidence="4 9" id="KW-0812">Transmembrane</keyword>
<dbReference type="InterPro" id="IPR000537">
    <property type="entry name" value="UbiA_prenyltransferase"/>
</dbReference>
<accession>A0A917HDE9</accession>
<keyword evidence="7 9" id="KW-0472">Membrane</keyword>